<evidence type="ECO:0000313" key="2">
    <source>
        <dbReference type="Proteomes" id="UP001243420"/>
    </source>
</evidence>
<dbReference type="Proteomes" id="UP001243420">
    <property type="component" value="Chromosome"/>
</dbReference>
<evidence type="ECO:0000313" key="1">
    <source>
        <dbReference type="EMBL" id="WGH79648.1"/>
    </source>
</evidence>
<protein>
    <submittedName>
        <fullName evidence="1">Uncharacterized protein</fullName>
    </submittedName>
</protein>
<sequence length="60" mass="7078">MTDRPTHPRPTRFDRPSESLATIDRATNPKIVALEENGVARGRDRSQHRRYVWLFEDLMN</sequence>
<organism evidence="1 2">
    <name type="scientific">Jannaschia ovalis</name>
    <dbReference type="NCBI Taxonomy" id="3038773"/>
    <lineage>
        <taxon>Bacteria</taxon>
        <taxon>Pseudomonadati</taxon>
        <taxon>Pseudomonadota</taxon>
        <taxon>Alphaproteobacteria</taxon>
        <taxon>Rhodobacterales</taxon>
        <taxon>Roseobacteraceae</taxon>
        <taxon>Jannaschia</taxon>
    </lineage>
</organism>
<reference evidence="1 2" key="1">
    <citation type="submission" date="2023-04" db="EMBL/GenBank/DDBJ databases">
        <title>Jannaschia ovalis sp. nov., a marine bacterium isolated from sea tidal flat.</title>
        <authorList>
            <person name="Kwon D.Y."/>
            <person name="Kim J.-J."/>
        </authorList>
    </citation>
    <scope>NUCLEOTIDE SEQUENCE [LARGE SCALE GENOMIC DNA]</scope>
    <source>
        <strain evidence="1 2">GRR-S6-38</strain>
    </source>
</reference>
<proteinExistence type="predicted"/>
<name>A0ABY8LHR2_9RHOB</name>
<gene>
    <name evidence="1" type="ORF">P8627_05130</name>
</gene>
<keyword evidence="2" id="KW-1185">Reference proteome</keyword>
<accession>A0ABY8LHR2</accession>
<dbReference type="RefSeq" id="WP_279966573.1">
    <property type="nucleotide sequence ID" value="NZ_CP122537.1"/>
</dbReference>
<dbReference type="EMBL" id="CP122537">
    <property type="protein sequence ID" value="WGH79648.1"/>
    <property type="molecule type" value="Genomic_DNA"/>
</dbReference>